<comment type="caution">
    <text evidence="1">The sequence shown here is derived from an EMBL/GenBank/DDBJ whole genome shotgun (WGS) entry which is preliminary data.</text>
</comment>
<organism evidence="1 2">
    <name type="scientific">Papaver atlanticum</name>
    <dbReference type="NCBI Taxonomy" id="357466"/>
    <lineage>
        <taxon>Eukaryota</taxon>
        <taxon>Viridiplantae</taxon>
        <taxon>Streptophyta</taxon>
        <taxon>Embryophyta</taxon>
        <taxon>Tracheophyta</taxon>
        <taxon>Spermatophyta</taxon>
        <taxon>Magnoliopsida</taxon>
        <taxon>Ranunculales</taxon>
        <taxon>Papaveraceae</taxon>
        <taxon>Papaveroideae</taxon>
        <taxon>Papaver</taxon>
    </lineage>
</organism>
<name>A0AAD4XBC7_9MAGN</name>
<dbReference type="EMBL" id="JAJJMB010012161">
    <property type="protein sequence ID" value="KAI3885333.1"/>
    <property type="molecule type" value="Genomic_DNA"/>
</dbReference>
<sequence length="123" mass="13967">MTRSLFTPSISYRTPSSLSSFHIFAEAKLGFQFEGPKFGFQFEGFNLKLKMRFIKELCRNSCLQYGIQVRSVLLLGVLVEKMGISEGLDRSSSAFDVLSCKLLLLRLKFLSIIKKTITDIVML</sequence>
<evidence type="ECO:0000313" key="2">
    <source>
        <dbReference type="Proteomes" id="UP001202328"/>
    </source>
</evidence>
<gene>
    <name evidence="1" type="ORF">MKW98_002725</name>
</gene>
<keyword evidence="2" id="KW-1185">Reference proteome</keyword>
<reference evidence="1" key="1">
    <citation type="submission" date="2022-04" db="EMBL/GenBank/DDBJ databases">
        <title>A functionally conserved STORR gene fusion in Papaver species that diverged 16.8 million years ago.</title>
        <authorList>
            <person name="Catania T."/>
        </authorList>
    </citation>
    <scope>NUCLEOTIDE SEQUENCE</scope>
    <source>
        <strain evidence="1">S-188037</strain>
    </source>
</reference>
<proteinExistence type="predicted"/>
<protein>
    <submittedName>
        <fullName evidence="1">Uncharacterized protein</fullName>
    </submittedName>
</protein>
<feature type="non-terminal residue" evidence="1">
    <location>
        <position position="123"/>
    </location>
</feature>
<dbReference type="AlphaFoldDB" id="A0AAD4XBC7"/>
<evidence type="ECO:0000313" key="1">
    <source>
        <dbReference type="EMBL" id="KAI3885333.1"/>
    </source>
</evidence>
<accession>A0AAD4XBC7</accession>
<dbReference type="Proteomes" id="UP001202328">
    <property type="component" value="Unassembled WGS sequence"/>
</dbReference>